<dbReference type="GO" id="GO:0005681">
    <property type="term" value="C:spliceosomal complex"/>
    <property type="evidence" value="ECO:0007669"/>
    <property type="project" value="UniProtKB-KW"/>
</dbReference>
<dbReference type="Proteomes" id="UP001206925">
    <property type="component" value="Unassembled WGS sequence"/>
</dbReference>
<organism evidence="6 7">
    <name type="scientific">Ambrosia artemisiifolia</name>
    <name type="common">Common ragweed</name>
    <dbReference type="NCBI Taxonomy" id="4212"/>
    <lineage>
        <taxon>Eukaryota</taxon>
        <taxon>Viridiplantae</taxon>
        <taxon>Streptophyta</taxon>
        <taxon>Embryophyta</taxon>
        <taxon>Tracheophyta</taxon>
        <taxon>Spermatophyta</taxon>
        <taxon>Magnoliopsida</taxon>
        <taxon>eudicotyledons</taxon>
        <taxon>Gunneridae</taxon>
        <taxon>Pentapetalae</taxon>
        <taxon>asterids</taxon>
        <taxon>campanulids</taxon>
        <taxon>Asterales</taxon>
        <taxon>Asteraceae</taxon>
        <taxon>Asteroideae</taxon>
        <taxon>Heliantheae alliance</taxon>
        <taxon>Heliantheae</taxon>
        <taxon>Ambrosia</taxon>
    </lineage>
</organism>
<proteinExistence type="predicted"/>
<keyword evidence="7" id="KW-1185">Reference proteome</keyword>
<dbReference type="SUPFAM" id="SSF54928">
    <property type="entry name" value="RNA-binding domain, RBD"/>
    <property type="match status" value="1"/>
</dbReference>
<reference evidence="6" key="1">
    <citation type="submission" date="2022-06" db="EMBL/GenBank/DDBJ databases">
        <title>Uncovering the hologenomic basis of an extraordinary plant invasion.</title>
        <authorList>
            <person name="Bieker V.C."/>
            <person name="Martin M.D."/>
            <person name="Gilbert T."/>
            <person name="Hodgins K."/>
            <person name="Battlay P."/>
            <person name="Petersen B."/>
            <person name="Wilson J."/>
        </authorList>
    </citation>
    <scope>NUCLEOTIDE SEQUENCE</scope>
    <source>
        <strain evidence="6">AA19_3_7</strain>
        <tissue evidence="6">Leaf</tissue>
    </source>
</reference>
<keyword evidence="2" id="KW-0747">Spliceosome</keyword>
<dbReference type="PROSITE" id="PS50102">
    <property type="entry name" value="RRM"/>
    <property type="match status" value="1"/>
</dbReference>
<comment type="caution">
    <text evidence="6">The sequence shown here is derived from an EMBL/GenBank/DDBJ whole genome shotgun (WGS) entry which is preliminary data.</text>
</comment>
<dbReference type="GO" id="GO:0008380">
    <property type="term" value="P:RNA splicing"/>
    <property type="evidence" value="ECO:0007669"/>
    <property type="project" value="UniProtKB-KW"/>
</dbReference>
<dbReference type="InterPro" id="IPR012677">
    <property type="entry name" value="Nucleotide-bd_a/b_plait_sf"/>
</dbReference>
<keyword evidence="1" id="KW-0507">mRNA processing</keyword>
<protein>
    <recommendedName>
        <fullName evidence="5">RRM domain-containing protein</fullName>
    </recommendedName>
</protein>
<sequence length="59" mass="6825">MALVYVGNMDPKVNERDIEDEFRTFGVIRSVWVARRLPGYGFVDFDDSNDAQDAIRELD</sequence>
<evidence type="ECO:0000256" key="4">
    <source>
        <dbReference type="PROSITE-ProRule" id="PRU00176"/>
    </source>
</evidence>
<evidence type="ECO:0000259" key="5">
    <source>
        <dbReference type="PROSITE" id="PS50102"/>
    </source>
</evidence>
<evidence type="ECO:0000256" key="3">
    <source>
        <dbReference type="ARBA" id="ARBA00023187"/>
    </source>
</evidence>
<feature type="non-terminal residue" evidence="6">
    <location>
        <position position="1"/>
    </location>
</feature>
<name>A0AAD5D980_AMBAR</name>
<keyword evidence="4" id="KW-0694">RNA-binding</keyword>
<dbReference type="InterPro" id="IPR000504">
    <property type="entry name" value="RRM_dom"/>
</dbReference>
<gene>
    <name evidence="6" type="ORF">M8C21_014093</name>
</gene>
<keyword evidence="3" id="KW-0508">mRNA splicing</keyword>
<evidence type="ECO:0000313" key="6">
    <source>
        <dbReference type="EMBL" id="KAI7755552.1"/>
    </source>
</evidence>
<dbReference type="GO" id="GO:0006397">
    <property type="term" value="P:mRNA processing"/>
    <property type="evidence" value="ECO:0007669"/>
    <property type="project" value="UniProtKB-KW"/>
</dbReference>
<dbReference type="Gene3D" id="3.30.70.330">
    <property type="match status" value="1"/>
</dbReference>
<evidence type="ECO:0000313" key="7">
    <source>
        <dbReference type="Proteomes" id="UP001206925"/>
    </source>
</evidence>
<dbReference type="PANTHER" id="PTHR23147">
    <property type="entry name" value="SERINE/ARGININE RICH SPLICING FACTOR"/>
    <property type="match status" value="1"/>
</dbReference>
<dbReference type="EMBL" id="JAMZMK010001017">
    <property type="protein sequence ID" value="KAI7755552.1"/>
    <property type="molecule type" value="Genomic_DNA"/>
</dbReference>
<evidence type="ECO:0000256" key="1">
    <source>
        <dbReference type="ARBA" id="ARBA00022664"/>
    </source>
</evidence>
<dbReference type="InterPro" id="IPR035979">
    <property type="entry name" value="RBD_domain_sf"/>
</dbReference>
<dbReference type="SMART" id="SM00360">
    <property type="entry name" value="RRM"/>
    <property type="match status" value="1"/>
</dbReference>
<accession>A0AAD5D980</accession>
<dbReference type="InterPro" id="IPR050907">
    <property type="entry name" value="SRSF"/>
</dbReference>
<feature type="domain" description="RRM" evidence="5">
    <location>
        <begin position="2"/>
        <end position="59"/>
    </location>
</feature>
<dbReference type="Pfam" id="PF00076">
    <property type="entry name" value="RRM_1"/>
    <property type="match status" value="1"/>
</dbReference>
<dbReference type="AlphaFoldDB" id="A0AAD5D980"/>
<evidence type="ECO:0000256" key="2">
    <source>
        <dbReference type="ARBA" id="ARBA00022728"/>
    </source>
</evidence>
<dbReference type="GO" id="GO:0003723">
    <property type="term" value="F:RNA binding"/>
    <property type="evidence" value="ECO:0007669"/>
    <property type="project" value="UniProtKB-UniRule"/>
</dbReference>